<accession>A0A0L6ZCB4</accession>
<organism evidence="6 7">
    <name type="scientific">Clostridium homopropionicum DSM 5847</name>
    <dbReference type="NCBI Taxonomy" id="1121318"/>
    <lineage>
        <taxon>Bacteria</taxon>
        <taxon>Bacillati</taxon>
        <taxon>Bacillota</taxon>
        <taxon>Clostridia</taxon>
        <taxon>Eubacteriales</taxon>
        <taxon>Clostridiaceae</taxon>
        <taxon>Clostridium</taxon>
    </lineage>
</organism>
<evidence type="ECO:0000313" key="7">
    <source>
        <dbReference type="Proteomes" id="UP000037043"/>
    </source>
</evidence>
<feature type="domain" description="Prolow-density lipoprotein receptor-related protein 1-like beta-propeller" evidence="4">
    <location>
        <begin position="324"/>
        <end position="605"/>
    </location>
</feature>
<evidence type="ECO:0000259" key="5">
    <source>
        <dbReference type="Pfam" id="PF20578"/>
    </source>
</evidence>
<dbReference type="InterPro" id="IPR032812">
    <property type="entry name" value="SbsA_Ig"/>
</dbReference>
<dbReference type="InterPro" id="IPR014755">
    <property type="entry name" value="Cu-Rt/internalin_Ig-like"/>
</dbReference>
<dbReference type="Gene3D" id="2.60.40.1220">
    <property type="match status" value="1"/>
</dbReference>
<evidence type="ECO:0000256" key="1">
    <source>
        <dbReference type="ARBA" id="ARBA00022729"/>
    </source>
</evidence>
<evidence type="ECO:0000256" key="2">
    <source>
        <dbReference type="SAM" id="SignalP"/>
    </source>
</evidence>
<sequence length="1502" mass="166851">MKAFKHKKTVIALIALSIMAVSKGVYADTTIDYEIKDTVNVVDTNKQWKIKFNRELDSSTVNSSNIIVQDDGNSTIYNSVTLDTDNKTIILTPSSTYTQGKKYKVIIKKDVKAKDGKLLRKPIKMEFTIKNVYSGLPYEEGLIILRDTAYSIDYLAKNATLKNEILNDSYNIYYCYEPTKQKILEVLGNVDINGSNQPTKYYTMTYIDANGEKSKYTWNSTLAEYQLVVPAVYAEVTSNSSAKLVTVKATTVEGIDGAVYFKMENTIDEKPLGQTVVYTSKNPLETLSILDINKNVIATAKINTYYPGNYKRTLTKTGTELRGNTTGNISNNGYAVEDSDNFIYYNNTGDKNQLYKQDPNGVLNKLISADNAQYLNVLGDYIYYSNYADKGKLYRIKKDGTGREKFLDDLAAYVTISKDTIYYSNHSDGGRLYSVKADKSNIITDANGENHGRIVSNSIKDEVAYINVSGDYIYFTNISDRHRPYIINKDGTYKSKLSDEWADSIQIQGDWIYYTTNSGELSKVSKDGSSSVVPIMGQSKQIDKGYHLNVSGDWIYYSNNKDSGKLYKISTDGTGITQKLSDDSVGYINIVGDFIYYTSKGNLYRLPITADGKIKAEQIKKPGADQKVISMDDLTVVVPYTEVNQTLKWLEDKYLPDKVPGIMEDNTMKQFVIAWDRVNVDIKNGVRIYTGDVVGYSKQILLYFQIPSEMLNESNTITVYNNPDKGADVIVVENLYDNNLITTPQKLNVGDIVTVYDKETGGNLLSKAAVTRVGKYNKAIVQKMDLDMYGQQSIWITVTRAGKSESKPTEVKQTDATTVVKASDKDDVGLGIDGRDFTITEWVPSQTNNPKAYSIYVLPSKTKLDLSQSTFSSLSALGSSDSTWTGLRTYKMDSKAQTYKGGKYDIFIATEYDGYGSYDNRGARPVVKGYISSNPYTLDITEELLPAKPTLDKQVYKRGDLITLKNAPAAGEIAWLIPLDRQATFDGWKAEDAVGVTDGLSWQPFTLTELNNGVATKLVGDGKTKTMAVPSGMDAADPAYKDVQYRLVIVNKVGASPLSDYTITVDNKAPTISILDPAVGSSGYYEIHPENKIKMKILNEDADVYIVRVTDDCNTLEKLQNAVKTNGARVKSLKQGITIDYDLKGMKARTDNIVPNYKIQAVDKAGNVSNIADELRVILYVDINKVSVLLTEAKKAMIAVYDDGVSKLLDFQKNKLQPVIQSTDDAVLQAEDLTQRDIDNLADNLERTMIEVGVPSPFKDDPMSKVTVETNGLCLVDINNFYVPAGEKITDNLKLRTKGRFDETVEIYWESSNEQVISTILSPGKVIRQVDKDITVTLTATIKKADKSMKKSFSVIVRGINMKPVIKLVNDLKDYFDETDIQIAFGKSYEEDKVKEYKVMIVPETSLVPGEYKANSFDLAGAKIVAAKSPLENKYMTVAKDGSLQYLFRLTAGTKDVNGNAIVAGTNYRVFILAVGDPTQIDAQEKDSLSDASGSITITPIP</sequence>
<dbReference type="SUPFAM" id="SSF69304">
    <property type="entry name" value="Tricorn protease N-terminal domain"/>
    <property type="match status" value="1"/>
</dbReference>
<feature type="signal peptide" evidence="2">
    <location>
        <begin position="1"/>
        <end position="27"/>
    </location>
</feature>
<comment type="caution">
    <text evidence="6">The sequence shown here is derived from an EMBL/GenBank/DDBJ whole genome shotgun (WGS) entry which is preliminary data.</text>
</comment>
<dbReference type="InterPro" id="IPR046780">
    <property type="entry name" value="aBig_2"/>
</dbReference>
<dbReference type="STRING" id="36844.SAMN04488501_103269"/>
<keyword evidence="7" id="KW-1185">Reference proteome</keyword>
<reference evidence="7" key="1">
    <citation type="submission" date="2015-08" db="EMBL/GenBank/DDBJ databases">
        <title>Genome sequence of the strict anaerobe Clostridium homopropionicum LuHBu1 (DSM 5847T).</title>
        <authorList>
            <person name="Poehlein A."/>
            <person name="Beck M."/>
            <person name="Schiel-Bengelsdorf B."/>
            <person name="Bengelsdorf F.R."/>
            <person name="Daniel R."/>
            <person name="Duerre P."/>
        </authorList>
    </citation>
    <scope>NUCLEOTIDE SEQUENCE [LARGE SCALE GENOMIC DNA]</scope>
    <source>
        <strain evidence="7">DSM 5847</strain>
    </source>
</reference>
<dbReference type="PATRIC" id="fig|1121318.3.peg.738"/>
<evidence type="ECO:0000259" key="3">
    <source>
        <dbReference type="Pfam" id="PF13205"/>
    </source>
</evidence>
<dbReference type="Pfam" id="PF13205">
    <property type="entry name" value="Big_5"/>
    <property type="match status" value="1"/>
</dbReference>
<gene>
    <name evidence="6" type="ORF">CLHOM_07340</name>
</gene>
<name>A0A0L6ZCB4_9CLOT</name>
<evidence type="ECO:0008006" key="8">
    <source>
        <dbReference type="Google" id="ProtNLM"/>
    </source>
</evidence>
<evidence type="ECO:0000259" key="4">
    <source>
        <dbReference type="Pfam" id="PF16472"/>
    </source>
</evidence>
<feature type="domain" description="Atrophied bacterial Ig" evidence="5">
    <location>
        <begin position="1287"/>
        <end position="1358"/>
    </location>
</feature>
<keyword evidence="1 2" id="KW-0732">Signal</keyword>
<dbReference type="PANTHER" id="PTHR32256">
    <property type="match status" value="1"/>
</dbReference>
<dbReference type="InterPro" id="IPR053369">
    <property type="entry name" value="SrfA-induced_signal"/>
</dbReference>
<dbReference type="Pfam" id="PF20578">
    <property type="entry name" value="aBig_2"/>
    <property type="match status" value="1"/>
</dbReference>
<proteinExistence type="predicted"/>
<dbReference type="EMBL" id="LHUR01000012">
    <property type="protein sequence ID" value="KOA20592.1"/>
    <property type="molecule type" value="Genomic_DNA"/>
</dbReference>
<dbReference type="Pfam" id="PF16472">
    <property type="entry name" value="DUF5050"/>
    <property type="match status" value="1"/>
</dbReference>
<feature type="domain" description="SbsA Ig-like" evidence="3">
    <location>
        <begin position="40"/>
        <end position="128"/>
    </location>
</feature>
<dbReference type="PANTHER" id="PTHR32256:SF17">
    <property type="entry name" value="EGF-LIKE DOMAIN-CONTAINING PROTEIN"/>
    <property type="match status" value="1"/>
</dbReference>
<feature type="chain" id="PRO_5005570217" description="DUF5050 domain-containing protein" evidence="2">
    <location>
        <begin position="28"/>
        <end position="1502"/>
    </location>
</feature>
<dbReference type="InterPro" id="IPR032485">
    <property type="entry name" value="LRP1-like_beta_prop"/>
</dbReference>
<dbReference type="RefSeq" id="WP_052220327.1">
    <property type="nucleotide sequence ID" value="NZ_LHUR01000012.1"/>
</dbReference>
<protein>
    <recommendedName>
        <fullName evidence="8">DUF5050 domain-containing protein</fullName>
    </recommendedName>
</protein>
<dbReference type="Proteomes" id="UP000037043">
    <property type="component" value="Unassembled WGS sequence"/>
</dbReference>
<evidence type="ECO:0000313" key="6">
    <source>
        <dbReference type="EMBL" id="KOA20592.1"/>
    </source>
</evidence>